<dbReference type="EMBL" id="JBHSGN010000123">
    <property type="protein sequence ID" value="MFC4676206.1"/>
    <property type="molecule type" value="Genomic_DNA"/>
</dbReference>
<dbReference type="Proteomes" id="UP001596023">
    <property type="component" value="Unassembled WGS sequence"/>
</dbReference>
<name>A0ABV9L2K9_9BACT</name>
<organism evidence="1 2">
    <name type="scientific">Dysgonomonas termitidis</name>
    <dbReference type="NCBI Taxonomy" id="1516126"/>
    <lineage>
        <taxon>Bacteria</taxon>
        <taxon>Pseudomonadati</taxon>
        <taxon>Bacteroidota</taxon>
        <taxon>Bacteroidia</taxon>
        <taxon>Bacteroidales</taxon>
        <taxon>Dysgonomonadaceae</taxon>
        <taxon>Dysgonomonas</taxon>
    </lineage>
</organism>
<accession>A0ABV9L2K9</accession>
<comment type="caution">
    <text evidence="1">The sequence shown here is derived from an EMBL/GenBank/DDBJ whole genome shotgun (WGS) entry which is preliminary data.</text>
</comment>
<evidence type="ECO:0000313" key="2">
    <source>
        <dbReference type="Proteomes" id="UP001596023"/>
    </source>
</evidence>
<evidence type="ECO:0008006" key="3">
    <source>
        <dbReference type="Google" id="ProtNLM"/>
    </source>
</evidence>
<keyword evidence="2" id="KW-1185">Reference proteome</keyword>
<reference evidence="2" key="1">
    <citation type="journal article" date="2019" name="Int. J. Syst. Evol. Microbiol.">
        <title>The Global Catalogue of Microorganisms (GCM) 10K type strain sequencing project: providing services to taxonomists for standard genome sequencing and annotation.</title>
        <authorList>
            <consortium name="The Broad Institute Genomics Platform"/>
            <consortium name="The Broad Institute Genome Sequencing Center for Infectious Disease"/>
            <person name="Wu L."/>
            <person name="Ma J."/>
        </authorList>
    </citation>
    <scope>NUCLEOTIDE SEQUENCE [LARGE SCALE GENOMIC DNA]</scope>
    <source>
        <strain evidence="2">CCUG 66188</strain>
    </source>
</reference>
<evidence type="ECO:0000313" key="1">
    <source>
        <dbReference type="EMBL" id="MFC4676206.1"/>
    </source>
</evidence>
<sequence>MKTIRIEYTRLHFFRKAIEIRAPEKWEELSGRQFAICSRLFLEQVPDDVFISEYFGISKKLAGKFSKFEQYRLIECAGFISEPKAAVNYFYLKEIPDTYLCSPEIKLKSVSFEQFMILDTYFFDYVNGHDDDSLCRFVSSLYMKKGESIRDFDFEERMAYIAAKVDKATMFAIFLNYTFIRKWLSGVFRYLFEYREEDKEKQPKKNAKNKRAGSGRPDWNSILDGFMGDDILHEEEYRNLKCIRAFKTINNRIKNYKDGKRKPVR</sequence>
<gene>
    <name evidence="1" type="ORF">ACFO6W_21190</name>
</gene>
<dbReference type="RefSeq" id="WP_380000204.1">
    <property type="nucleotide sequence ID" value="NZ_JBHSGN010000123.1"/>
</dbReference>
<proteinExistence type="predicted"/>
<protein>
    <recommendedName>
        <fullName evidence="3">MarR family transcriptional regulator</fullName>
    </recommendedName>
</protein>